<gene>
    <name evidence="10" type="ORF">BJ971_005633</name>
</gene>
<comment type="catalytic activity">
    <reaction evidence="1 8">
        <text>(S)-muconolactone = (4,5-dihydro-5-oxofuran-2-yl)-acetate</text>
        <dbReference type="Rhea" id="RHEA:12348"/>
        <dbReference type="ChEBI" id="CHEBI:58425"/>
        <dbReference type="ChEBI" id="CHEBI:58736"/>
        <dbReference type="EC" id="5.3.3.4"/>
    </reaction>
</comment>
<keyword evidence="7 8" id="KW-0413">Isomerase</keyword>
<dbReference type="EC" id="5.3.3.4" evidence="5 8"/>
<dbReference type="InterPro" id="IPR011008">
    <property type="entry name" value="Dimeric_a/b-barrel"/>
</dbReference>
<evidence type="ECO:0000256" key="4">
    <source>
        <dbReference type="ARBA" id="ARBA00011365"/>
    </source>
</evidence>
<comment type="pathway">
    <text evidence="2 8">Aromatic compound metabolism; beta-ketoadipate pathway; 5-oxo-4,5-dihydro-2-furylacetate from catechol: step 3/3.</text>
</comment>
<keyword evidence="11" id="KW-1185">Reference proteome</keyword>
<evidence type="ECO:0000256" key="3">
    <source>
        <dbReference type="ARBA" id="ARBA00010882"/>
    </source>
</evidence>
<accession>A0A7W7I2C9</accession>
<evidence type="ECO:0000256" key="8">
    <source>
        <dbReference type="PIRNR" id="PIRNR001486"/>
    </source>
</evidence>
<evidence type="ECO:0000256" key="2">
    <source>
        <dbReference type="ARBA" id="ARBA00005193"/>
    </source>
</evidence>
<dbReference type="Proteomes" id="UP000578112">
    <property type="component" value="Unassembled WGS sequence"/>
</dbReference>
<keyword evidence="6 8" id="KW-0058">Aromatic hydrocarbons catabolism</keyword>
<dbReference type="SUPFAM" id="SSF54909">
    <property type="entry name" value="Dimeric alpha+beta barrel"/>
    <property type="match status" value="1"/>
</dbReference>
<sequence length="92" mass="10550">MTMEVALPHDLGNDARNDILAREKAYSLGLQRAGEWVSIWRIAGRYANLSIFDVASNDRLHEILWNLPLFRYMTIEVTPLARHPSDLSLTLE</sequence>
<dbReference type="Gene3D" id="3.30.70.1060">
    <property type="entry name" value="Dimeric alpha+beta barrel"/>
    <property type="match status" value="1"/>
</dbReference>
<dbReference type="GO" id="GO:0016159">
    <property type="term" value="F:muconolactone delta-isomerase activity"/>
    <property type="evidence" value="ECO:0007669"/>
    <property type="project" value="UniProtKB-EC"/>
</dbReference>
<dbReference type="EMBL" id="JACHNH010000001">
    <property type="protein sequence ID" value="MBB4765077.1"/>
    <property type="molecule type" value="Genomic_DNA"/>
</dbReference>
<evidence type="ECO:0000256" key="6">
    <source>
        <dbReference type="ARBA" id="ARBA00022797"/>
    </source>
</evidence>
<evidence type="ECO:0000313" key="11">
    <source>
        <dbReference type="Proteomes" id="UP000578112"/>
    </source>
</evidence>
<dbReference type="RefSeq" id="WP_221478848.1">
    <property type="nucleotide sequence ID" value="NZ_BOMK01000071.1"/>
</dbReference>
<dbReference type="InterPro" id="IPR026029">
    <property type="entry name" value="MLI_dom"/>
</dbReference>
<evidence type="ECO:0000256" key="5">
    <source>
        <dbReference type="ARBA" id="ARBA00012070"/>
    </source>
</evidence>
<comment type="similarity">
    <text evidence="3 8">Belongs to the muconolactone Delta-isomerase family.</text>
</comment>
<dbReference type="InterPro" id="IPR003464">
    <property type="entry name" value="Muconolactone_d_Isoase"/>
</dbReference>
<reference evidence="10 11" key="1">
    <citation type="submission" date="2020-08" db="EMBL/GenBank/DDBJ databases">
        <title>Sequencing the genomes of 1000 actinobacteria strains.</title>
        <authorList>
            <person name="Klenk H.-P."/>
        </authorList>
    </citation>
    <scope>NUCLEOTIDE SEQUENCE [LARGE SCALE GENOMIC DNA]</scope>
    <source>
        <strain evidence="10 11">DSM 43149</strain>
    </source>
</reference>
<evidence type="ECO:0000256" key="7">
    <source>
        <dbReference type="ARBA" id="ARBA00023235"/>
    </source>
</evidence>
<comment type="subunit">
    <text evidence="4">Homodecamer.</text>
</comment>
<comment type="caution">
    <text evidence="10">The sequence shown here is derived from an EMBL/GenBank/DDBJ whole genome shotgun (WGS) entry which is preliminary data.</text>
</comment>
<feature type="domain" description="Muconolactone isomerase" evidence="9">
    <location>
        <begin position="2"/>
        <end position="86"/>
    </location>
</feature>
<dbReference type="Pfam" id="PF02426">
    <property type="entry name" value="MIase"/>
    <property type="match status" value="1"/>
</dbReference>
<dbReference type="AlphaFoldDB" id="A0A7W7I2C9"/>
<protein>
    <recommendedName>
        <fullName evidence="5 8">Muconolactone Delta-isomerase</fullName>
        <shortName evidence="8">MIase</shortName>
        <ecNumber evidence="5 8">5.3.3.4</ecNumber>
    </recommendedName>
</protein>
<proteinExistence type="inferred from homology"/>
<organism evidence="10 11">
    <name type="scientific">Actinoplanes digitatis</name>
    <dbReference type="NCBI Taxonomy" id="1868"/>
    <lineage>
        <taxon>Bacteria</taxon>
        <taxon>Bacillati</taxon>
        <taxon>Actinomycetota</taxon>
        <taxon>Actinomycetes</taxon>
        <taxon>Micromonosporales</taxon>
        <taxon>Micromonosporaceae</taxon>
        <taxon>Actinoplanes</taxon>
    </lineage>
</organism>
<dbReference type="UniPathway" id="UPA00157">
    <property type="reaction ID" value="UER00260"/>
</dbReference>
<evidence type="ECO:0000313" key="10">
    <source>
        <dbReference type="EMBL" id="MBB4765077.1"/>
    </source>
</evidence>
<dbReference type="PIRSF" id="PIRSF001486">
    <property type="entry name" value="CatC"/>
    <property type="match status" value="1"/>
</dbReference>
<dbReference type="GO" id="GO:0042952">
    <property type="term" value="P:beta-ketoadipate pathway"/>
    <property type="evidence" value="ECO:0007669"/>
    <property type="project" value="UniProtKB-UniPathway"/>
</dbReference>
<evidence type="ECO:0000256" key="1">
    <source>
        <dbReference type="ARBA" id="ARBA00001739"/>
    </source>
</evidence>
<name>A0A7W7I2C9_9ACTN</name>
<evidence type="ECO:0000259" key="9">
    <source>
        <dbReference type="Pfam" id="PF02426"/>
    </source>
</evidence>